<keyword evidence="1" id="KW-0732">Signal</keyword>
<evidence type="ECO:0000256" key="1">
    <source>
        <dbReference type="SAM" id="SignalP"/>
    </source>
</evidence>
<organism evidence="2 3">
    <name type="scientific">Flavobacterium hercynium</name>
    <dbReference type="NCBI Taxonomy" id="387094"/>
    <lineage>
        <taxon>Bacteria</taxon>
        <taxon>Pseudomonadati</taxon>
        <taxon>Bacteroidota</taxon>
        <taxon>Flavobacteriia</taxon>
        <taxon>Flavobacteriales</taxon>
        <taxon>Flavobacteriaceae</taxon>
        <taxon>Flavobacterium</taxon>
    </lineage>
</organism>
<proteinExistence type="predicted"/>
<keyword evidence="3" id="KW-1185">Reference proteome</keyword>
<evidence type="ECO:0000313" key="2">
    <source>
        <dbReference type="EMBL" id="OXA91083.1"/>
    </source>
</evidence>
<gene>
    <name evidence="2" type="ORF">B0A66_11935</name>
</gene>
<evidence type="ECO:0008006" key="4">
    <source>
        <dbReference type="Google" id="ProtNLM"/>
    </source>
</evidence>
<feature type="signal peptide" evidence="1">
    <location>
        <begin position="1"/>
        <end position="25"/>
    </location>
</feature>
<dbReference type="OrthoDB" id="1431329at2"/>
<evidence type="ECO:0000313" key="3">
    <source>
        <dbReference type="Proteomes" id="UP000198345"/>
    </source>
</evidence>
<dbReference type="AlphaFoldDB" id="A0A226H9X5"/>
<comment type="caution">
    <text evidence="2">The sequence shown here is derived from an EMBL/GenBank/DDBJ whole genome shotgun (WGS) entry which is preliminary data.</text>
</comment>
<protein>
    <recommendedName>
        <fullName evidence="4">Lipoprotein</fullName>
    </recommendedName>
</protein>
<dbReference type="Proteomes" id="UP000198345">
    <property type="component" value="Unassembled WGS sequence"/>
</dbReference>
<feature type="chain" id="PRO_5013370820" description="Lipoprotein" evidence="1">
    <location>
        <begin position="26"/>
        <end position="204"/>
    </location>
</feature>
<name>A0A226H9X5_9FLAO</name>
<dbReference type="EMBL" id="MUGW01000023">
    <property type="protein sequence ID" value="OXA91083.1"/>
    <property type="molecule type" value="Genomic_DNA"/>
</dbReference>
<reference evidence="2 3" key="1">
    <citation type="submission" date="2016-11" db="EMBL/GenBank/DDBJ databases">
        <title>Whole genomes of Flavobacteriaceae.</title>
        <authorList>
            <person name="Stine C."/>
            <person name="Li C."/>
            <person name="Tadesse D."/>
        </authorList>
    </citation>
    <scope>NUCLEOTIDE SEQUENCE [LARGE SCALE GENOMIC DNA]</scope>
    <source>
        <strain evidence="2 3">DSM 18292</strain>
    </source>
</reference>
<sequence length="204" mass="24015">MLSMIKNKLYTLLLVLFICSSCSNTFDTQEKLNEYLQKENNGYNYKKTVANVDYVLQYRPTDLLVQQELGEDRNPAQIEKLRKRYNQYLYFNLSMSKNNQELLNSVSQDKAKFGQMVNDLAFGMEEKIHLYTPSKDTLSMTDFIYPRMYGMSNATSIMIVYPRDKKYMNEEYLNFVVEDLGLETGDIKFKLNTKALLNEPQLRF</sequence>
<accession>A0A226H9X5</accession>